<name>A0A1C9WAC0_9GAMM</name>
<organism evidence="5 6">
    <name type="scientific">Microbulbifer aggregans</name>
    <dbReference type="NCBI Taxonomy" id="1769779"/>
    <lineage>
        <taxon>Bacteria</taxon>
        <taxon>Pseudomonadati</taxon>
        <taxon>Pseudomonadota</taxon>
        <taxon>Gammaproteobacteria</taxon>
        <taxon>Cellvibrionales</taxon>
        <taxon>Microbulbiferaceae</taxon>
        <taxon>Microbulbifer</taxon>
    </lineage>
</organism>
<dbReference type="InterPro" id="IPR006143">
    <property type="entry name" value="RND_pump_MFP"/>
</dbReference>
<evidence type="ECO:0000313" key="6">
    <source>
        <dbReference type="Proteomes" id="UP000095672"/>
    </source>
</evidence>
<evidence type="ECO:0000256" key="1">
    <source>
        <dbReference type="ARBA" id="ARBA00009477"/>
    </source>
</evidence>
<dbReference type="PANTHER" id="PTHR30469">
    <property type="entry name" value="MULTIDRUG RESISTANCE PROTEIN MDTA"/>
    <property type="match status" value="1"/>
</dbReference>
<dbReference type="KEGG" id="micc:AUP74_02690"/>
<gene>
    <name evidence="5" type="primary">mdtA_5</name>
    <name evidence="5" type="ORF">AUP74_02690</name>
</gene>
<dbReference type="SUPFAM" id="SSF111369">
    <property type="entry name" value="HlyD-like secretion proteins"/>
    <property type="match status" value="1"/>
</dbReference>
<keyword evidence="6" id="KW-1185">Reference proteome</keyword>
<evidence type="ECO:0000256" key="3">
    <source>
        <dbReference type="SAM" id="MobiDB-lite"/>
    </source>
</evidence>
<dbReference type="Proteomes" id="UP000095672">
    <property type="component" value="Chromosome"/>
</dbReference>
<evidence type="ECO:0000256" key="4">
    <source>
        <dbReference type="SAM" id="Phobius"/>
    </source>
</evidence>
<dbReference type="PANTHER" id="PTHR30469:SF15">
    <property type="entry name" value="HLYD FAMILY OF SECRETION PROTEINS"/>
    <property type="match status" value="1"/>
</dbReference>
<dbReference type="AlphaFoldDB" id="A0A1C9WAC0"/>
<keyword evidence="4" id="KW-0812">Transmembrane</keyword>
<dbReference type="NCBIfam" id="TIGR01730">
    <property type="entry name" value="RND_mfp"/>
    <property type="match status" value="1"/>
</dbReference>
<dbReference type="GO" id="GO:1990281">
    <property type="term" value="C:efflux pump complex"/>
    <property type="evidence" value="ECO:0007669"/>
    <property type="project" value="TreeGrafter"/>
</dbReference>
<feature type="coiled-coil region" evidence="2">
    <location>
        <begin position="161"/>
        <end position="188"/>
    </location>
</feature>
<dbReference type="Gene3D" id="2.40.30.170">
    <property type="match status" value="1"/>
</dbReference>
<feature type="compositionally biased region" description="Basic and acidic residues" evidence="3">
    <location>
        <begin position="387"/>
        <end position="398"/>
    </location>
</feature>
<dbReference type="RefSeq" id="WP_069948005.1">
    <property type="nucleotide sequence ID" value="NZ_CP014143.1"/>
</dbReference>
<dbReference type="Gene3D" id="2.40.420.20">
    <property type="match status" value="1"/>
</dbReference>
<dbReference type="GO" id="GO:0015562">
    <property type="term" value="F:efflux transmembrane transporter activity"/>
    <property type="evidence" value="ECO:0007669"/>
    <property type="project" value="TreeGrafter"/>
</dbReference>
<feature type="transmembrane region" description="Helical" evidence="4">
    <location>
        <begin position="6"/>
        <end position="27"/>
    </location>
</feature>
<evidence type="ECO:0000256" key="2">
    <source>
        <dbReference type="SAM" id="Coils"/>
    </source>
</evidence>
<sequence>MLERLNWNFALPVGLLVGAVLIASWFLREKPTMQRGDEPPPAPLVEVITAELGEFPVTVEALGRVRPRETVDLEPQVQGRVEWLDYDLDQGATVPAGRLLARIEREPYELALRTARSTLAERRAELQQERGQQLVAKEEYELLGSSVPEADRALVLREPQLAAAQARVEAAEAAVRLAERDLRLTEVRSPFNALLVSRSVDIGDRVGPGTVLYQLAGADLFQVEVEIPAVQLSRLQREGAEVRIRGSQWPPGTYRRGQFVRLIPVLEEQGRLARVLVELQDPLSQELVSEPKLLLNDLAQVNIVSPAERARVRIPLTALQDGGQVWEVRDDRITVRQVELAYLSGDYAVLESGLEGGERLVTTRLTAVTDGMLVRVREAPAVGTKPGQRDPEESREGEAASELEEGGSPPEAGERG</sequence>
<keyword evidence="2" id="KW-0175">Coiled coil</keyword>
<dbReference type="EMBL" id="CP014143">
    <property type="protein sequence ID" value="AOS98085.1"/>
    <property type="molecule type" value="Genomic_DNA"/>
</dbReference>
<protein>
    <submittedName>
        <fullName evidence="5">Multidrug resistance protein MdtA</fullName>
    </submittedName>
</protein>
<reference evidence="6" key="1">
    <citation type="submission" date="2016-01" db="EMBL/GenBank/DDBJ databases">
        <title>Complete genome sequence of Microbulbifer sp. CCB-MM1, a halophile isolated from Matang Mangrove Forest, Perak.</title>
        <authorList>
            <person name="Moh T.H."/>
            <person name="Dinesh B."/>
            <person name="Lau N.-S."/>
            <person name="Go F."/>
            <person name="Alexander Chong S.-C."/>
        </authorList>
    </citation>
    <scope>NUCLEOTIDE SEQUENCE [LARGE SCALE GENOMIC DNA]</scope>
    <source>
        <strain evidence="6">CCB-MM1</strain>
    </source>
</reference>
<keyword evidence="4" id="KW-0472">Membrane</keyword>
<dbReference type="Gene3D" id="1.10.287.470">
    <property type="entry name" value="Helix hairpin bin"/>
    <property type="match status" value="1"/>
</dbReference>
<evidence type="ECO:0000313" key="5">
    <source>
        <dbReference type="EMBL" id="AOS98085.1"/>
    </source>
</evidence>
<comment type="similarity">
    <text evidence="1">Belongs to the membrane fusion protein (MFP) (TC 8.A.1) family.</text>
</comment>
<accession>A0A1C9WAC0</accession>
<dbReference type="OrthoDB" id="9781888at2"/>
<proteinExistence type="inferred from homology"/>
<dbReference type="STRING" id="1769779.AUP74_02690"/>
<feature type="region of interest" description="Disordered" evidence="3">
    <location>
        <begin position="378"/>
        <end position="416"/>
    </location>
</feature>
<dbReference type="Gene3D" id="2.40.50.100">
    <property type="match status" value="1"/>
</dbReference>
<dbReference type="PATRIC" id="fig|1769779.3.peg.2681"/>
<keyword evidence="4" id="KW-1133">Transmembrane helix</keyword>